<dbReference type="Proteomes" id="UP000662986">
    <property type="component" value="Plasmid unnamed2"/>
</dbReference>
<feature type="transmembrane region" description="Helical" evidence="1">
    <location>
        <begin position="52"/>
        <end position="73"/>
    </location>
</feature>
<keyword evidence="2" id="KW-0614">Plasmid</keyword>
<evidence type="ECO:0000256" key="1">
    <source>
        <dbReference type="SAM" id="Phobius"/>
    </source>
</evidence>
<gene>
    <name evidence="2" type="ORF">JWS13_04340</name>
</gene>
<dbReference type="RefSeq" id="WP_206004704.1">
    <property type="nucleotide sequence ID" value="NZ_CP070617.1"/>
</dbReference>
<evidence type="ECO:0008006" key="4">
    <source>
        <dbReference type="Google" id="ProtNLM"/>
    </source>
</evidence>
<evidence type="ECO:0000313" key="2">
    <source>
        <dbReference type="EMBL" id="QSE87944.1"/>
    </source>
</evidence>
<keyword evidence="3" id="KW-1185">Reference proteome</keyword>
<evidence type="ECO:0000313" key="3">
    <source>
        <dbReference type="Proteomes" id="UP000662986"/>
    </source>
</evidence>
<keyword evidence="1" id="KW-0472">Membrane</keyword>
<organism evidence="2 3">
    <name type="scientific">Rhodococcus pseudokoreensis</name>
    <dbReference type="NCBI Taxonomy" id="2811421"/>
    <lineage>
        <taxon>Bacteria</taxon>
        <taxon>Bacillati</taxon>
        <taxon>Actinomycetota</taxon>
        <taxon>Actinomycetes</taxon>
        <taxon>Mycobacteriales</taxon>
        <taxon>Nocardiaceae</taxon>
        <taxon>Rhodococcus</taxon>
    </lineage>
</organism>
<protein>
    <recommendedName>
        <fullName evidence="4">DUF350 domain-containing protein</fullName>
    </recommendedName>
</protein>
<sequence length="74" mass="7732">MTSNWLFVFGGVWGLGFAYVVFSAIRCTATVVRAKRRGDEVPIELTEDAKGAGIAVGAMSMLGVLVVGLATIIA</sequence>
<dbReference type="EMBL" id="CP070617">
    <property type="protein sequence ID" value="QSE87944.1"/>
    <property type="molecule type" value="Genomic_DNA"/>
</dbReference>
<keyword evidence="1" id="KW-1133">Transmembrane helix</keyword>
<accession>A0A974VYN2</accession>
<keyword evidence="1" id="KW-0812">Transmembrane</keyword>
<feature type="transmembrane region" description="Helical" evidence="1">
    <location>
        <begin position="6"/>
        <end position="32"/>
    </location>
</feature>
<reference evidence="2 3" key="1">
    <citation type="journal article" date="2021" name="Microbiol. Resour. Announc.">
        <title>Complete Genome Sequences of Two Rhodococcus sp. Strains with Large and Linear Chromosomes, Isolated from Apple Rhizosphere.</title>
        <authorList>
            <person name="Benning S."/>
            <person name="Brugnone N."/>
            <person name="Siani R."/>
            <person name="Kublik S."/>
            <person name="Schloter M."/>
            <person name="Rad V."/>
        </authorList>
    </citation>
    <scope>NUCLEOTIDE SEQUENCE [LARGE SCALE GENOMIC DNA]</scope>
    <source>
        <strain evidence="2 3">R79</strain>
    </source>
</reference>
<proteinExistence type="predicted"/>
<geneLocation type="plasmid" evidence="2 3">
    <name>unnamed2</name>
</geneLocation>
<reference evidence="2 3" key="2">
    <citation type="journal article" date="2022" name="Arch. Microbiol.">
        <title>Rhodococcus pseudokoreensis sp. nov. isolated from the rhizosphere of young M26 apple rootstocks.</title>
        <authorList>
            <person name="Kampfer P."/>
            <person name="Glaeser S.P."/>
            <person name="Blom J."/>
            <person name="Wolf J."/>
            <person name="Benning S."/>
            <person name="Schloter M."/>
            <person name="Neumann-Schaal M."/>
        </authorList>
    </citation>
    <scope>NUCLEOTIDE SEQUENCE [LARGE SCALE GENOMIC DNA]</scope>
    <source>
        <strain evidence="2 3">R79</strain>
    </source>
</reference>
<name>A0A974VYN2_9NOCA</name>